<protein>
    <submittedName>
        <fullName evidence="1">Uncharacterized protein</fullName>
    </submittedName>
</protein>
<proteinExistence type="predicted"/>
<dbReference type="KEGG" id="sll:SLITO_v1c03310"/>
<name>A0A0K1W0Y1_9MOLU</name>
<dbReference type="AlphaFoldDB" id="A0A0K1W0Y1"/>
<keyword evidence="2" id="KW-1185">Reference proteome</keyword>
<dbReference type="EMBL" id="CP012357">
    <property type="protein sequence ID" value="AKX33985.1"/>
    <property type="molecule type" value="Genomic_DNA"/>
</dbReference>
<dbReference type="PATRIC" id="fig|216942.3.peg.334"/>
<reference evidence="1 2" key="1">
    <citation type="journal article" date="2015" name="Genome Announc.">
        <title>Complete Genome Sequence of Spiroplasma litorale TN-1T (DSM 21781), a Bacterium Isolated from a Green-Eyed Horsefly (Tabanus nigrovittatus).</title>
        <authorList>
            <person name="Lo W.S."/>
            <person name="Lai Y.C."/>
            <person name="Lien Y.W."/>
            <person name="Wang T.H."/>
            <person name="Kuo C.H."/>
        </authorList>
    </citation>
    <scope>NUCLEOTIDE SEQUENCE [LARGE SCALE GENOMIC DNA]</scope>
    <source>
        <strain evidence="1 2">TN-1</strain>
    </source>
</reference>
<accession>A0A0K1W0Y1</accession>
<sequence>MSIFKFLKTAVRLMNYKESNKFVSINSTKKLVHNNNILDISIRTIKNSYNKTGSLVFKDKLKQEVGFKFVYSKGFNSFGFKEKVDVIFCNIHSQVTAIYSNFKPNKFTSLHEDTYSIFVLANNTNKYLNIKKNDFLTTSK</sequence>
<organism evidence="1 2">
    <name type="scientific">Spiroplasma litorale</name>
    <dbReference type="NCBI Taxonomy" id="216942"/>
    <lineage>
        <taxon>Bacteria</taxon>
        <taxon>Bacillati</taxon>
        <taxon>Mycoplasmatota</taxon>
        <taxon>Mollicutes</taxon>
        <taxon>Entomoplasmatales</taxon>
        <taxon>Spiroplasmataceae</taxon>
        <taxon>Spiroplasma</taxon>
    </lineage>
</organism>
<dbReference type="Proteomes" id="UP000067476">
    <property type="component" value="Chromosome"/>
</dbReference>
<gene>
    <name evidence="1" type="ORF">SLITO_v1c03310</name>
</gene>
<dbReference type="OrthoDB" id="389290at2"/>
<dbReference type="RefSeq" id="WP_075058080.1">
    <property type="nucleotide sequence ID" value="NZ_CP012357.1"/>
</dbReference>
<evidence type="ECO:0000313" key="2">
    <source>
        <dbReference type="Proteomes" id="UP000067476"/>
    </source>
</evidence>
<evidence type="ECO:0000313" key="1">
    <source>
        <dbReference type="EMBL" id="AKX33985.1"/>
    </source>
</evidence>